<name>A0A8S1KSB4_9CILI</name>
<comment type="caution">
    <text evidence="4">The sequence shown here is derived from an EMBL/GenBank/DDBJ whole genome shotgun (WGS) entry which is preliminary data.</text>
</comment>
<proteinExistence type="predicted"/>
<evidence type="ECO:0000256" key="2">
    <source>
        <dbReference type="ARBA" id="ARBA00022737"/>
    </source>
</evidence>
<evidence type="ECO:0000313" key="4">
    <source>
        <dbReference type="EMBL" id="CAD8056795.1"/>
    </source>
</evidence>
<dbReference type="PANTHER" id="PTHR10971">
    <property type="entry name" value="MRNA EXPORT FACTOR AND BUB3"/>
    <property type="match status" value="1"/>
</dbReference>
<dbReference type="SMART" id="SM00320">
    <property type="entry name" value="WD40"/>
    <property type="match status" value="4"/>
</dbReference>
<sequence length="364" mass="41793">MMNQIQTPRITNDNLMDSVSEIRFGNNDIFATGAWDGYIRFYQILTQSGIQTQIALDFKSAIDCQEPVLSVSWKRDMTMIFAALADNTVRVYDVRTGQNIILGYHDDSPARQVFWNEDLQVLVSLGLDKKLKLWSLKQNTMGMKPQPVYELNLTSIPTVGEQDQNERMFVYADIDCKVKWFSWDKIRGNLNSNVSRNIFEVEDSKLGNRSQISTLSISHNSKQMGYCSIDGRGAVMEMSDRLEANNRIVYKCHKREEDSKTSFKPEKINTYYVVNSLQFNSRSYDWVSTSASDCSIIFWDLKKKNKITTIQYDAPVIASQISPDGYFLAYATGYDWGQGLDGIDNRFHNNVGAIFIEKQQLFYV</sequence>
<evidence type="ECO:0000256" key="1">
    <source>
        <dbReference type="ARBA" id="ARBA00022574"/>
    </source>
</evidence>
<dbReference type="Pfam" id="PF00400">
    <property type="entry name" value="WD40"/>
    <property type="match status" value="1"/>
</dbReference>
<gene>
    <name evidence="4" type="ORF">PSON_ATCC_30995.1.T0100462</name>
</gene>
<feature type="repeat" description="WD" evidence="3">
    <location>
        <begin position="68"/>
        <end position="102"/>
    </location>
</feature>
<accession>A0A8S1KSB4</accession>
<dbReference type="PROSITE" id="PS50082">
    <property type="entry name" value="WD_REPEATS_2"/>
    <property type="match status" value="1"/>
</dbReference>
<protein>
    <submittedName>
        <fullName evidence="4">Uncharacterized protein</fullName>
    </submittedName>
</protein>
<dbReference type="Proteomes" id="UP000692954">
    <property type="component" value="Unassembled WGS sequence"/>
</dbReference>
<evidence type="ECO:0000256" key="3">
    <source>
        <dbReference type="PROSITE-ProRule" id="PRU00221"/>
    </source>
</evidence>
<organism evidence="4 5">
    <name type="scientific">Paramecium sonneborni</name>
    <dbReference type="NCBI Taxonomy" id="65129"/>
    <lineage>
        <taxon>Eukaryota</taxon>
        <taxon>Sar</taxon>
        <taxon>Alveolata</taxon>
        <taxon>Ciliophora</taxon>
        <taxon>Intramacronucleata</taxon>
        <taxon>Oligohymenophorea</taxon>
        <taxon>Peniculida</taxon>
        <taxon>Parameciidae</taxon>
        <taxon>Paramecium</taxon>
    </lineage>
</organism>
<dbReference type="OrthoDB" id="256303at2759"/>
<dbReference type="EMBL" id="CAJJDN010000010">
    <property type="protein sequence ID" value="CAD8056795.1"/>
    <property type="molecule type" value="Genomic_DNA"/>
</dbReference>
<keyword evidence="2" id="KW-0677">Repeat</keyword>
<dbReference type="AlphaFoldDB" id="A0A8S1KSB4"/>
<keyword evidence="5" id="KW-1185">Reference proteome</keyword>
<dbReference type="FunFam" id="2.130.10.10:FF:002240">
    <property type="entry name" value="Uncharacterized protein"/>
    <property type="match status" value="1"/>
</dbReference>
<keyword evidence="1 3" id="KW-0853">WD repeat</keyword>
<reference evidence="4" key="1">
    <citation type="submission" date="2021-01" db="EMBL/GenBank/DDBJ databases">
        <authorList>
            <consortium name="Genoscope - CEA"/>
            <person name="William W."/>
        </authorList>
    </citation>
    <scope>NUCLEOTIDE SEQUENCE</scope>
</reference>
<evidence type="ECO:0000313" key="5">
    <source>
        <dbReference type="Proteomes" id="UP000692954"/>
    </source>
</evidence>
<dbReference type="InterPro" id="IPR001680">
    <property type="entry name" value="WD40_rpt"/>
</dbReference>